<gene>
    <name evidence="2" type="ORF">S01H4_36070</name>
</gene>
<evidence type="ECO:0000256" key="1">
    <source>
        <dbReference type="SAM" id="MobiDB-lite"/>
    </source>
</evidence>
<proteinExistence type="predicted"/>
<organism evidence="2">
    <name type="scientific">marine sediment metagenome</name>
    <dbReference type="NCBI Taxonomy" id="412755"/>
    <lineage>
        <taxon>unclassified sequences</taxon>
        <taxon>metagenomes</taxon>
        <taxon>ecological metagenomes</taxon>
    </lineage>
</organism>
<name>X1AM58_9ZZZZ</name>
<dbReference type="EMBL" id="BART01019241">
    <property type="protein sequence ID" value="GAG83694.1"/>
    <property type="molecule type" value="Genomic_DNA"/>
</dbReference>
<accession>X1AM58</accession>
<dbReference type="AlphaFoldDB" id="X1AM58"/>
<sequence length="130" mass="13897">QTAVYSQLLGKQSQLAEIAKQLQSPGGGPKSGEFAGIEEFLQKLGGEAMTAVDTIMKDLKPAFEQLGKADNELAALGKEVETVIKDGKNDIEEFEKYLEDLFKAPSADQAAEAQSQQQSTAVRPTPPSGQ</sequence>
<comment type="caution">
    <text evidence="2">The sequence shown here is derived from an EMBL/GenBank/DDBJ whole genome shotgun (WGS) entry which is preliminary data.</text>
</comment>
<feature type="region of interest" description="Disordered" evidence="1">
    <location>
        <begin position="106"/>
        <end position="130"/>
    </location>
</feature>
<protein>
    <submittedName>
        <fullName evidence="2">Uncharacterized protein</fullName>
    </submittedName>
</protein>
<evidence type="ECO:0000313" key="2">
    <source>
        <dbReference type="EMBL" id="GAG83694.1"/>
    </source>
</evidence>
<feature type="non-terminal residue" evidence="2">
    <location>
        <position position="1"/>
    </location>
</feature>
<feature type="compositionally biased region" description="Low complexity" evidence="1">
    <location>
        <begin position="106"/>
        <end position="121"/>
    </location>
</feature>
<reference evidence="2" key="1">
    <citation type="journal article" date="2014" name="Front. Microbiol.">
        <title>High frequency of phylogenetically diverse reductive dehalogenase-homologous genes in deep subseafloor sedimentary metagenomes.</title>
        <authorList>
            <person name="Kawai M."/>
            <person name="Futagami T."/>
            <person name="Toyoda A."/>
            <person name="Takaki Y."/>
            <person name="Nishi S."/>
            <person name="Hori S."/>
            <person name="Arai W."/>
            <person name="Tsubouchi T."/>
            <person name="Morono Y."/>
            <person name="Uchiyama I."/>
            <person name="Ito T."/>
            <person name="Fujiyama A."/>
            <person name="Inagaki F."/>
            <person name="Takami H."/>
        </authorList>
    </citation>
    <scope>NUCLEOTIDE SEQUENCE</scope>
    <source>
        <strain evidence="2">Expedition CK06-06</strain>
    </source>
</reference>